<evidence type="ECO:0000256" key="3">
    <source>
        <dbReference type="ARBA" id="ARBA00022692"/>
    </source>
</evidence>
<name>A0AAD4DDY1_9FUNG</name>
<keyword evidence="3" id="KW-0812">Transmembrane</keyword>
<accession>A0AAD4DDY1</accession>
<dbReference type="PANTHER" id="PTHR11266:SF17">
    <property type="entry name" value="PROTEIN MPV17"/>
    <property type="match status" value="1"/>
</dbReference>
<comment type="subcellular location">
    <subcellularLocation>
        <location evidence="1">Membrane</location>
        <topology evidence="1">Multi-pass membrane protein</topology>
    </subcellularLocation>
</comment>
<protein>
    <submittedName>
        <fullName evidence="7">Protein required for ethanol metabolism</fullName>
    </submittedName>
</protein>
<comment type="similarity">
    <text evidence="2 6">Belongs to the peroxisomal membrane protein PXMP2/4 family.</text>
</comment>
<keyword evidence="8" id="KW-1185">Reference proteome</keyword>
<evidence type="ECO:0000256" key="6">
    <source>
        <dbReference type="RuleBase" id="RU363053"/>
    </source>
</evidence>
<keyword evidence="5" id="KW-0472">Membrane</keyword>
<dbReference type="PANTHER" id="PTHR11266">
    <property type="entry name" value="PEROXISOMAL MEMBRANE PROTEIN 2, PXMP2 MPV17"/>
    <property type="match status" value="1"/>
</dbReference>
<gene>
    <name evidence="7" type="primary">SYM1</name>
    <name evidence="7" type="ORF">BGZ95_008730</name>
</gene>
<dbReference type="AlphaFoldDB" id="A0AAD4DDY1"/>
<dbReference type="GO" id="GO:0016020">
    <property type="term" value="C:membrane"/>
    <property type="evidence" value="ECO:0007669"/>
    <property type="project" value="UniProtKB-SubCell"/>
</dbReference>
<evidence type="ECO:0000256" key="2">
    <source>
        <dbReference type="ARBA" id="ARBA00006824"/>
    </source>
</evidence>
<proteinExistence type="inferred from homology"/>
<organism evidence="7 8">
    <name type="scientific">Linnemannia exigua</name>
    <dbReference type="NCBI Taxonomy" id="604196"/>
    <lineage>
        <taxon>Eukaryota</taxon>
        <taxon>Fungi</taxon>
        <taxon>Fungi incertae sedis</taxon>
        <taxon>Mucoromycota</taxon>
        <taxon>Mortierellomycotina</taxon>
        <taxon>Mortierellomycetes</taxon>
        <taxon>Mortierellales</taxon>
        <taxon>Mortierellaceae</taxon>
        <taxon>Linnemannia</taxon>
    </lineage>
</organism>
<evidence type="ECO:0000313" key="8">
    <source>
        <dbReference type="Proteomes" id="UP001194580"/>
    </source>
</evidence>
<comment type="caution">
    <text evidence="7">The sequence shown here is derived from an EMBL/GenBank/DDBJ whole genome shotgun (WGS) entry which is preliminary data.</text>
</comment>
<dbReference type="InterPro" id="IPR007248">
    <property type="entry name" value="Mpv17_PMP22"/>
</dbReference>
<evidence type="ECO:0000256" key="1">
    <source>
        <dbReference type="ARBA" id="ARBA00004141"/>
    </source>
</evidence>
<evidence type="ECO:0000256" key="5">
    <source>
        <dbReference type="ARBA" id="ARBA00023136"/>
    </source>
</evidence>
<keyword evidence="4" id="KW-1133">Transmembrane helix</keyword>
<evidence type="ECO:0000313" key="7">
    <source>
        <dbReference type="EMBL" id="KAG0275495.1"/>
    </source>
</evidence>
<dbReference type="Pfam" id="PF04117">
    <property type="entry name" value="Mpv17_PMP22"/>
    <property type="match status" value="1"/>
</dbReference>
<sequence>MLGLYTRALANYPITTQALSTGTLFGTGDLIAQFLVEDKKSTSTTSEFGWDKARTARMAVFGTAFAGPVLHHWYKFLDRKIRLSTPVKTLLGRVAIDQIFFAPCFIASFFVGQGLLAGESREAIQARLNKGYLGALKSNYIVWPAVQCANFWLVPLQHRLMVVNTFALGWNTYLSHVNQTSRASVELSKE</sequence>
<evidence type="ECO:0000256" key="4">
    <source>
        <dbReference type="ARBA" id="ARBA00022989"/>
    </source>
</evidence>
<dbReference type="EMBL" id="JAAAIL010000473">
    <property type="protein sequence ID" value="KAG0275495.1"/>
    <property type="molecule type" value="Genomic_DNA"/>
</dbReference>
<reference evidence="7" key="1">
    <citation type="journal article" date="2020" name="Fungal Divers.">
        <title>Resolving the Mortierellaceae phylogeny through synthesis of multi-gene phylogenetics and phylogenomics.</title>
        <authorList>
            <person name="Vandepol N."/>
            <person name="Liber J."/>
            <person name="Desiro A."/>
            <person name="Na H."/>
            <person name="Kennedy M."/>
            <person name="Barry K."/>
            <person name="Grigoriev I.V."/>
            <person name="Miller A.N."/>
            <person name="O'Donnell K."/>
            <person name="Stajich J.E."/>
            <person name="Bonito G."/>
        </authorList>
    </citation>
    <scope>NUCLEOTIDE SEQUENCE</scope>
    <source>
        <strain evidence="7">NRRL 28262</strain>
    </source>
</reference>
<dbReference type="Proteomes" id="UP001194580">
    <property type="component" value="Unassembled WGS sequence"/>
</dbReference>
<dbReference type="GO" id="GO:0005739">
    <property type="term" value="C:mitochondrion"/>
    <property type="evidence" value="ECO:0007669"/>
    <property type="project" value="TreeGrafter"/>
</dbReference>